<evidence type="ECO:0000313" key="2">
    <source>
        <dbReference type="EMBL" id="TKB44102.1"/>
    </source>
</evidence>
<evidence type="ECO:0000313" key="3">
    <source>
        <dbReference type="Proteomes" id="UP000307999"/>
    </source>
</evidence>
<keyword evidence="1" id="KW-0812">Transmembrane</keyword>
<dbReference type="PROSITE" id="PS51257">
    <property type="entry name" value="PROKAR_LIPOPROTEIN"/>
    <property type="match status" value="1"/>
</dbReference>
<proteinExistence type="predicted"/>
<feature type="transmembrane region" description="Helical" evidence="1">
    <location>
        <begin position="7"/>
        <end position="27"/>
    </location>
</feature>
<dbReference type="EMBL" id="SWDB01000031">
    <property type="protein sequence ID" value="TKB44102.1"/>
    <property type="molecule type" value="Genomic_DNA"/>
</dbReference>
<sequence>MTPEVKAAITYFMLCFIASCGMIIHGYNLKKNKVTLPTEDSGDKAQIGQLLIVIGVLTLVWQAYELYLKLI</sequence>
<dbReference type="RefSeq" id="WP_136736614.1">
    <property type="nucleotide sequence ID" value="NZ_SWDB01000031.1"/>
</dbReference>
<keyword evidence="3" id="KW-1185">Reference proteome</keyword>
<dbReference type="Proteomes" id="UP000307999">
    <property type="component" value="Unassembled WGS sequence"/>
</dbReference>
<protein>
    <submittedName>
        <fullName evidence="2">Uncharacterized protein</fullName>
    </submittedName>
</protein>
<reference evidence="2 3" key="1">
    <citation type="submission" date="2019-04" db="EMBL/GenBank/DDBJ databases">
        <title>Thalassotalea guangxiensis sp. nov., isolated from sediment of the coastal wetland.</title>
        <authorList>
            <person name="Zheng S."/>
            <person name="Zhang D."/>
        </authorList>
    </citation>
    <scope>NUCLEOTIDE SEQUENCE [LARGE SCALE GENOMIC DNA]</scope>
    <source>
        <strain evidence="2 3">ZS-4</strain>
    </source>
</reference>
<gene>
    <name evidence="2" type="ORF">E8M12_12895</name>
</gene>
<comment type="caution">
    <text evidence="2">The sequence shown here is derived from an EMBL/GenBank/DDBJ whole genome shotgun (WGS) entry which is preliminary data.</text>
</comment>
<evidence type="ECO:0000256" key="1">
    <source>
        <dbReference type="SAM" id="Phobius"/>
    </source>
</evidence>
<dbReference type="AlphaFoldDB" id="A0A4U1B310"/>
<keyword evidence="1" id="KW-1133">Transmembrane helix</keyword>
<name>A0A4U1B310_9GAMM</name>
<accession>A0A4U1B310</accession>
<keyword evidence="1" id="KW-0472">Membrane</keyword>
<feature type="transmembrane region" description="Helical" evidence="1">
    <location>
        <begin position="47"/>
        <end position="68"/>
    </location>
</feature>
<organism evidence="2 3">
    <name type="scientific">Thalassotalea mangrovi</name>
    <dbReference type="NCBI Taxonomy" id="2572245"/>
    <lineage>
        <taxon>Bacteria</taxon>
        <taxon>Pseudomonadati</taxon>
        <taxon>Pseudomonadota</taxon>
        <taxon>Gammaproteobacteria</taxon>
        <taxon>Alteromonadales</taxon>
        <taxon>Colwelliaceae</taxon>
        <taxon>Thalassotalea</taxon>
    </lineage>
</organism>